<geneLocation type="plasmid" evidence="2">
    <name>fosmid 1C_2</name>
</geneLocation>
<evidence type="ECO:0000313" key="2">
    <source>
        <dbReference type="EMBL" id="CDL65381.1"/>
    </source>
</evidence>
<protein>
    <recommendedName>
        <fullName evidence="1">ChrB N-terminal domain-containing protein</fullName>
    </recommendedName>
</protein>
<evidence type="ECO:0000259" key="1">
    <source>
        <dbReference type="Pfam" id="PF20229"/>
    </source>
</evidence>
<accession>A0A0A8KXR6</accession>
<dbReference type="EMBL" id="HG796238">
    <property type="protein sequence ID" value="CDL65381.1"/>
    <property type="molecule type" value="Genomic_DNA"/>
</dbReference>
<dbReference type="Pfam" id="PF20229">
    <property type="entry name" value="ChrB_N"/>
    <property type="match status" value="1"/>
</dbReference>
<organism evidence="2">
    <name type="scientific">wastewater metagenome</name>
    <dbReference type="NCBI Taxonomy" id="527639"/>
    <lineage>
        <taxon>unclassified sequences</taxon>
        <taxon>metagenomes</taxon>
        <taxon>ecological metagenomes</taxon>
    </lineage>
</organism>
<dbReference type="InterPro" id="IPR046858">
    <property type="entry name" value="ChrB_N"/>
</dbReference>
<name>A0A0A8KXR6_9ZZZZ</name>
<dbReference type="AlphaFoldDB" id="A0A0A8KXR6"/>
<proteinExistence type="predicted"/>
<gene>
    <name evidence="2" type="ORF">WWTP_pFosmid_1C_0019</name>
</gene>
<feature type="domain" description="ChrB N-terminal" evidence="1">
    <location>
        <begin position="21"/>
        <end position="177"/>
    </location>
</feature>
<keyword evidence="2" id="KW-0614">Plasmid</keyword>
<reference evidence="2" key="1">
    <citation type="journal article" date="2015" name="Res. Microbiol.">
        <title>New FeFe-hydrogenase genes identified in a metagenomic fosmid library from a municipal wastewater treatment plant as revealed by high-throughput sequencing.</title>
        <authorList>
            <person name="Tomazetto G."/>
            <person name="Wibberg D."/>
            <person name="Schluter A."/>
            <person name="Oliveira V.M."/>
        </authorList>
    </citation>
    <scope>NUCLEOTIDE SEQUENCE</scope>
    <source>
        <plasmid evidence="2">fosmid 1C_2</plasmid>
    </source>
</reference>
<sequence length="182" mass="21559">MEYQEWLTINYTLPKEPSRVRVNVWRKLKKRGAVILGQSVWFLPANKENEVYLQKISSEILQNDGESYIMRMFPQDEGTSERIIATFNQARDDEYGELLEQCENLLRELEKESILGKFTFAELEENEDELQKLARWYQKIIDRDFFGASLHPCSDEKLEECRARLELFSKEVFQRSDEAPHG</sequence>